<keyword evidence="9" id="KW-1185">Reference proteome</keyword>
<sequence length="894" mass="102232">MSRLIVKNLPKKIDDQRIRELFGQKGRITDVQLKYTKEGVFRKFCFVGYETDAEAQDALNYFNRSFVDTSRITVELCAPLGEVPKTKRREETLRDEKIPGKKEKKKKSSNKAREEEITKEHEDDPEFKEFLKVHKIGMKSVWDNDTSIVNGVNRENIQEGDTEKAPRVEKEKSEDEAEENEEKIADRAISDLEYMKSLMQKPEKSAEKTKVKKEKPKKEKEIDLFTLKICNIPYKIKRGDIQKFFKPLKPKSVRIPIKASGYCFVGFTDKKDFTKAMSKHKSFLKENQVTIVDVTENSRQTLKKKLGLITEEEDTKTNGLNVKWQKQKESLANEEAISESGKIFFRNLTYSVTEEDLQKLFETYGPVAEVDLPVDSNTRKIKGFGTVTFMLPEHAILAFNELDGRIFHGRMLHLLPAKAEKEKSEADDQDTNIGSYKKKKELQLKKTAGLSHNWNTLFLGANAVAEILAKNYNTSKEHILDSETGGSSAAVRLALGETQIVSELRKFLEDNSVRLEAFDEAQGKKKRSKTVILAKNLPAHTEAKELQDIFSKFGILGRIVLPPSGVTALIEFVEPSEAKKAFTKLAYTKFKNAPLYLEWAPENIFTEKTENPPIQSKRNDSKEIPKITPETKEEHPDEKEESEEDDIDADPEPETTIFLRNLNFATREDTLKKHFSHLQPIHMVQVAMKKDPDDPQSKISLGYGFIQFKRKSSTDTALKTMQFTEIDGNKVELKKSDRVLKSQVKSTNNSDRKEVKKQTGSKILVRNIPFQAKESEVRDIFKAFGDLRSVRLPLKVTPGEKTHRGFGFVDYFSKSDAKNAFKNLSQSTHLYGRRLVLEWAAADEDVTQLRKRTADHFVDSRQKKYSKKGVFSGSEVTASKNPENSDEEMTVDFE</sequence>
<dbReference type="FunFam" id="3.30.70.330:FF:000277">
    <property type="entry name" value="RNA binding motif protein 19"/>
    <property type="match status" value="1"/>
</dbReference>
<evidence type="ECO:0000256" key="1">
    <source>
        <dbReference type="ARBA" id="ARBA00004123"/>
    </source>
</evidence>
<evidence type="ECO:0000313" key="8">
    <source>
        <dbReference type="EnsemblMetazoa" id="PPAI006215-PA"/>
    </source>
</evidence>
<accession>A0A1B0FY84</accession>
<proteinExistence type="inferred from homology"/>
<feature type="domain" description="RRM" evidence="7">
    <location>
        <begin position="761"/>
        <end position="842"/>
    </location>
</feature>
<feature type="domain" description="RRM" evidence="7">
    <location>
        <begin position="2"/>
        <end position="79"/>
    </location>
</feature>
<dbReference type="SUPFAM" id="SSF54928">
    <property type="entry name" value="RNA-binding domain, RBD"/>
    <property type="match status" value="5"/>
</dbReference>
<organism evidence="8 9">
    <name type="scientific">Phlebotomus papatasi</name>
    <name type="common">Sandfly</name>
    <dbReference type="NCBI Taxonomy" id="29031"/>
    <lineage>
        <taxon>Eukaryota</taxon>
        <taxon>Metazoa</taxon>
        <taxon>Ecdysozoa</taxon>
        <taxon>Arthropoda</taxon>
        <taxon>Hexapoda</taxon>
        <taxon>Insecta</taxon>
        <taxon>Pterygota</taxon>
        <taxon>Neoptera</taxon>
        <taxon>Endopterygota</taxon>
        <taxon>Diptera</taxon>
        <taxon>Nematocera</taxon>
        <taxon>Psychodoidea</taxon>
        <taxon>Psychodidae</taxon>
        <taxon>Phlebotomus</taxon>
        <taxon>Phlebotomus</taxon>
    </lineage>
</organism>
<feature type="compositionally biased region" description="Acidic residues" evidence="6">
    <location>
        <begin position="639"/>
        <end position="652"/>
    </location>
</feature>
<keyword evidence="5" id="KW-0539">Nucleus</keyword>
<dbReference type="SMART" id="SM00360">
    <property type="entry name" value="RRM"/>
    <property type="match status" value="6"/>
</dbReference>
<dbReference type="GO" id="GO:0005730">
    <property type="term" value="C:nucleolus"/>
    <property type="evidence" value="ECO:0007669"/>
    <property type="project" value="TreeGrafter"/>
</dbReference>
<dbReference type="CDD" id="cd12569">
    <property type="entry name" value="RRM4_RBM19"/>
    <property type="match status" value="1"/>
</dbReference>
<keyword evidence="3" id="KW-0677">Repeat</keyword>
<dbReference type="CDD" id="cd12564">
    <property type="entry name" value="RRM1_RBM19"/>
    <property type="match status" value="1"/>
</dbReference>
<dbReference type="EMBL" id="AJVK01000800">
    <property type="status" value="NOT_ANNOTATED_CDS"/>
    <property type="molecule type" value="Genomic_DNA"/>
</dbReference>
<comment type="subcellular location">
    <subcellularLocation>
        <location evidence="1">Nucleus</location>
    </subcellularLocation>
</comment>
<dbReference type="Proteomes" id="UP000092462">
    <property type="component" value="Unassembled WGS sequence"/>
</dbReference>
<dbReference type="InterPro" id="IPR035979">
    <property type="entry name" value="RBD_domain_sf"/>
</dbReference>
<dbReference type="VEuPathDB" id="VectorBase:PPAPM1_001754"/>
<dbReference type="PANTHER" id="PTHR48039">
    <property type="entry name" value="RNA-BINDING MOTIF PROTEIN 14B"/>
    <property type="match status" value="1"/>
</dbReference>
<dbReference type="InterPro" id="IPR034420">
    <property type="entry name" value="RBM19_RRM4"/>
</dbReference>
<dbReference type="InterPro" id="IPR051945">
    <property type="entry name" value="RRM_MRD1_RNA_proc_ribogen"/>
</dbReference>
<feature type="region of interest" description="Disordered" evidence="6">
    <location>
        <begin position="152"/>
        <end position="182"/>
    </location>
</feature>
<dbReference type="AlphaFoldDB" id="A0A1B0FY84"/>
<dbReference type="InterPro" id="IPR012677">
    <property type="entry name" value="Nucleotide-bd_a/b_plait_sf"/>
</dbReference>
<dbReference type="VEuPathDB" id="VectorBase:PPAI006215"/>
<evidence type="ECO:0000256" key="4">
    <source>
        <dbReference type="ARBA" id="ARBA00022884"/>
    </source>
</evidence>
<feature type="compositionally biased region" description="Basic and acidic residues" evidence="6">
    <location>
        <begin position="87"/>
        <end position="101"/>
    </location>
</feature>
<dbReference type="InterPro" id="IPR034418">
    <property type="entry name" value="RMB19_RRM1"/>
</dbReference>
<feature type="compositionally biased region" description="Acidic residues" evidence="6">
    <location>
        <begin position="884"/>
        <end position="894"/>
    </location>
</feature>
<feature type="domain" description="RRM" evidence="7">
    <location>
        <begin position="341"/>
        <end position="419"/>
    </location>
</feature>
<dbReference type="PANTHER" id="PTHR48039:SF5">
    <property type="entry name" value="RNA-BINDING PROTEIN 28"/>
    <property type="match status" value="1"/>
</dbReference>
<feature type="compositionally biased region" description="Basic and acidic residues" evidence="6">
    <location>
        <begin position="111"/>
        <end position="124"/>
    </location>
</feature>
<dbReference type="InterPro" id="IPR000504">
    <property type="entry name" value="RRM_dom"/>
</dbReference>
<evidence type="ECO:0000256" key="2">
    <source>
        <dbReference type="ARBA" id="ARBA00008033"/>
    </source>
</evidence>
<name>A0A1B0FY84_PHLPP</name>
<dbReference type="InterPro" id="IPR034423">
    <property type="entry name" value="RBM19_RRM5"/>
</dbReference>
<evidence type="ECO:0000256" key="6">
    <source>
        <dbReference type="SAM" id="MobiDB-lite"/>
    </source>
</evidence>
<feature type="domain" description="RRM" evidence="7">
    <location>
        <begin position="530"/>
        <end position="602"/>
    </location>
</feature>
<feature type="domain" description="RRM" evidence="7">
    <location>
        <begin position="655"/>
        <end position="738"/>
    </location>
</feature>
<evidence type="ECO:0000313" key="9">
    <source>
        <dbReference type="Proteomes" id="UP000092462"/>
    </source>
</evidence>
<evidence type="ECO:0000256" key="3">
    <source>
        <dbReference type="ARBA" id="ARBA00022737"/>
    </source>
</evidence>
<dbReference type="Gene3D" id="3.30.70.330">
    <property type="match status" value="6"/>
</dbReference>
<dbReference type="CDD" id="cd12318">
    <property type="entry name" value="RRM5_RBM19_like"/>
    <property type="match status" value="1"/>
</dbReference>
<dbReference type="EnsemblMetazoa" id="PPAI006215-RA">
    <property type="protein sequence ID" value="PPAI006215-PA"/>
    <property type="gene ID" value="PPAI006215"/>
</dbReference>
<comment type="similarity">
    <text evidence="2">Belongs to the RRM MRD1 family.</text>
</comment>
<evidence type="ECO:0000256" key="5">
    <source>
        <dbReference type="ARBA" id="ARBA00023242"/>
    </source>
</evidence>
<dbReference type="GO" id="GO:0003729">
    <property type="term" value="F:mRNA binding"/>
    <property type="evidence" value="ECO:0007669"/>
    <property type="project" value="TreeGrafter"/>
</dbReference>
<dbReference type="Pfam" id="PF00076">
    <property type="entry name" value="RRM_1"/>
    <property type="match status" value="6"/>
</dbReference>
<feature type="region of interest" description="Disordered" evidence="6">
    <location>
        <begin position="866"/>
        <end position="894"/>
    </location>
</feature>
<dbReference type="PROSITE" id="PS50102">
    <property type="entry name" value="RRM"/>
    <property type="match status" value="5"/>
</dbReference>
<feature type="region of interest" description="Disordered" evidence="6">
    <location>
        <begin position="87"/>
        <end position="124"/>
    </location>
</feature>
<protein>
    <recommendedName>
        <fullName evidence="7">RRM domain-containing protein</fullName>
    </recommendedName>
</protein>
<evidence type="ECO:0000259" key="7">
    <source>
        <dbReference type="PROSITE" id="PS50102"/>
    </source>
</evidence>
<reference evidence="8" key="1">
    <citation type="submission" date="2022-08" db="UniProtKB">
        <authorList>
            <consortium name="EnsemblMetazoa"/>
        </authorList>
    </citation>
    <scope>IDENTIFICATION</scope>
    <source>
        <strain evidence="8">Israel</strain>
    </source>
</reference>
<keyword evidence="4" id="KW-0694">RNA-binding</keyword>
<feature type="region of interest" description="Disordered" evidence="6">
    <location>
        <begin position="607"/>
        <end position="652"/>
    </location>
</feature>
<feature type="compositionally biased region" description="Basic and acidic residues" evidence="6">
    <location>
        <begin position="161"/>
        <end position="173"/>
    </location>
</feature>
<feature type="compositionally biased region" description="Basic and acidic residues" evidence="6">
    <location>
        <begin position="617"/>
        <end position="638"/>
    </location>
</feature>